<dbReference type="InterPro" id="IPR000073">
    <property type="entry name" value="AB_hydrolase_1"/>
</dbReference>
<feature type="domain" description="AB hydrolase-1" evidence="1">
    <location>
        <begin position="21"/>
        <end position="117"/>
    </location>
</feature>
<keyword evidence="2" id="KW-0378">Hydrolase</keyword>
<organism evidence="2 3">
    <name type="scientific">Amycolatopsis alba DSM 44262</name>
    <dbReference type="NCBI Taxonomy" id="1125972"/>
    <lineage>
        <taxon>Bacteria</taxon>
        <taxon>Bacillati</taxon>
        <taxon>Actinomycetota</taxon>
        <taxon>Actinomycetes</taxon>
        <taxon>Pseudonocardiales</taxon>
        <taxon>Pseudonocardiaceae</taxon>
        <taxon>Amycolatopsis</taxon>
    </lineage>
</organism>
<dbReference type="Proteomes" id="UP000215563">
    <property type="component" value="Unassembled WGS sequence"/>
</dbReference>
<evidence type="ECO:0000313" key="3">
    <source>
        <dbReference type="Proteomes" id="UP000215563"/>
    </source>
</evidence>
<dbReference type="OrthoDB" id="63519at2"/>
<dbReference type="InterPro" id="IPR029058">
    <property type="entry name" value="AB_hydrolase_fold"/>
</dbReference>
<dbReference type="GO" id="GO:0016787">
    <property type="term" value="F:hydrolase activity"/>
    <property type="evidence" value="ECO:0007669"/>
    <property type="project" value="UniProtKB-KW"/>
</dbReference>
<dbReference type="PANTHER" id="PTHR43194:SF2">
    <property type="entry name" value="PEROXISOMAL MEMBRANE PROTEIN LPX1"/>
    <property type="match status" value="1"/>
</dbReference>
<dbReference type="Gene3D" id="3.40.50.1820">
    <property type="entry name" value="alpha/beta hydrolase"/>
    <property type="match status" value="1"/>
</dbReference>
<dbReference type="EMBL" id="NMQU01000045">
    <property type="protein sequence ID" value="OXM49964.1"/>
    <property type="molecule type" value="Genomic_DNA"/>
</dbReference>
<proteinExistence type="predicted"/>
<protein>
    <submittedName>
        <fullName evidence="2">Alpha/beta hydrolase</fullName>
    </submittedName>
</protein>
<evidence type="ECO:0000313" key="2">
    <source>
        <dbReference type="EMBL" id="OXM49964.1"/>
    </source>
</evidence>
<comment type="caution">
    <text evidence="2">The sequence shown here is derived from an EMBL/GenBank/DDBJ whole genome shotgun (WGS) entry which is preliminary data.</text>
</comment>
<name>A0A229RUB2_AMYAL</name>
<keyword evidence="3" id="KW-1185">Reference proteome</keyword>
<evidence type="ECO:0000259" key="1">
    <source>
        <dbReference type="Pfam" id="PF00561"/>
    </source>
</evidence>
<dbReference type="RefSeq" id="WP_093976514.1">
    <property type="nucleotide sequence ID" value="NZ_KB913032.1"/>
</dbReference>
<gene>
    <name evidence="2" type="ORF">CFP75_16940</name>
</gene>
<dbReference type="SUPFAM" id="SSF53474">
    <property type="entry name" value="alpha/beta-Hydrolases"/>
    <property type="match status" value="1"/>
</dbReference>
<sequence length="266" mass="29369">MEGSLVVIQRDGLITFGGDGPPIVLLHGLMGRATTWWRVARRLEPYGRVHGLDARGHGRGPRGGPWRTERFADDVAAVLRTLDEPAVLIGHSMGGLHAWVTAAIHPGLVRAVVCEDFAPDQRGRTVDAWRGYFESWPVPFRSLAHVREFFGDTGDYFVECVEEREDGYHLIASLPDLYEIAAEWGRRDFWEFVERVKCPLLAIEGERTAMPPGQQAELAARVPGGLGRHIVVQGAGHVVHDEAPETYLGAVEAFLSDVIGQPFFAS</sequence>
<reference evidence="2 3" key="1">
    <citation type="submission" date="2017-07" db="EMBL/GenBank/DDBJ databases">
        <title>Amycolatopsis alba DSM 44262 Genome sequencing and assembly.</title>
        <authorList>
            <person name="Kaur N."/>
            <person name="Mayilraj S."/>
        </authorList>
    </citation>
    <scope>NUCLEOTIDE SEQUENCE [LARGE SCALE GENOMIC DNA]</scope>
    <source>
        <strain evidence="2 3">DSM 44262</strain>
    </source>
</reference>
<dbReference type="InterPro" id="IPR050228">
    <property type="entry name" value="Carboxylesterase_BioH"/>
</dbReference>
<dbReference type="AlphaFoldDB" id="A0A229RUB2"/>
<dbReference type="PANTHER" id="PTHR43194">
    <property type="entry name" value="HYDROLASE ALPHA/BETA FOLD FAMILY"/>
    <property type="match status" value="1"/>
</dbReference>
<accession>A0A229RUB2</accession>
<dbReference type="Pfam" id="PF00561">
    <property type="entry name" value="Abhydrolase_1"/>
    <property type="match status" value="1"/>
</dbReference>